<dbReference type="FunFam" id="3.30.160.60:FF:000130">
    <property type="entry name" value="Spalt-like transcription factor 4"/>
    <property type="match status" value="1"/>
</dbReference>
<dbReference type="GO" id="GO:0000981">
    <property type="term" value="F:DNA-binding transcription factor activity, RNA polymerase II-specific"/>
    <property type="evidence" value="ECO:0007669"/>
    <property type="project" value="TreeGrafter"/>
</dbReference>
<feature type="domain" description="C2H2-type" evidence="11">
    <location>
        <begin position="219"/>
        <end position="245"/>
    </location>
</feature>
<dbReference type="PROSITE" id="PS00028">
    <property type="entry name" value="ZINC_FINGER_C2H2_1"/>
    <property type="match status" value="1"/>
</dbReference>
<keyword evidence="2" id="KW-0479">Metal-binding</keyword>
<dbReference type="RefSeq" id="XP_018495089.1">
    <property type="nucleotide sequence ID" value="XM_018639573.1"/>
</dbReference>
<protein>
    <submittedName>
        <fullName evidence="13">Sal-like protein 3</fullName>
    </submittedName>
</protein>
<dbReference type="PANTHER" id="PTHR23235:SF120">
    <property type="entry name" value="KRUPPEL-LIKE FACTOR 15"/>
    <property type="match status" value="1"/>
</dbReference>
<keyword evidence="6" id="KW-0805">Transcription regulation</keyword>
<evidence type="ECO:0000256" key="2">
    <source>
        <dbReference type="ARBA" id="ARBA00022723"/>
    </source>
</evidence>
<sequence length="245" mass="25880">MPAEEGLGCREETNCAAAFFSDAQSITTPPGWLSAAPLAGRSVAKADSSTGPVSPTLPNGNGISLTPVTSTGNSAISSYLQATSGQLDQKPTLDLSPNALPQSPISMFMNGGLNMSASPSANPNNCLSGDSPPNPFELMRRINELSLPQKLMLFGAAAGAQSPLSPHAHQGGHRGPLMDSPISSGKTAGRYRCDFCDYHAVTPSHLRRHQRTHTGERPYECNICSRRFTQKPSLKSHLSTQHGIS</sequence>
<evidence type="ECO:0000256" key="8">
    <source>
        <dbReference type="ARBA" id="ARBA00023242"/>
    </source>
</evidence>
<dbReference type="Pfam" id="PF00096">
    <property type="entry name" value="zf-C2H2"/>
    <property type="match status" value="2"/>
</dbReference>
<dbReference type="GeneID" id="108864282"/>
<dbReference type="Gene3D" id="3.30.160.60">
    <property type="entry name" value="Classic Zinc Finger"/>
    <property type="match status" value="2"/>
</dbReference>
<reference evidence="13" key="1">
    <citation type="submission" date="2025-08" db="UniProtKB">
        <authorList>
            <consortium name="RefSeq"/>
        </authorList>
    </citation>
    <scope>IDENTIFICATION</scope>
</reference>
<dbReference type="GO" id="GO:0000978">
    <property type="term" value="F:RNA polymerase II cis-regulatory region sequence-specific DNA binding"/>
    <property type="evidence" value="ECO:0007669"/>
    <property type="project" value="TreeGrafter"/>
</dbReference>
<feature type="region of interest" description="Disordered" evidence="10">
    <location>
        <begin position="162"/>
        <end position="183"/>
    </location>
</feature>
<evidence type="ECO:0000313" key="12">
    <source>
        <dbReference type="Proteomes" id="UP000694867"/>
    </source>
</evidence>
<accession>A0AAJ7L3Z3</accession>
<gene>
    <name evidence="13" type="primary">LOC108864282</name>
</gene>
<dbReference type="GO" id="GO:0008270">
    <property type="term" value="F:zinc ion binding"/>
    <property type="evidence" value="ECO:0007669"/>
    <property type="project" value="UniProtKB-KW"/>
</dbReference>
<dbReference type="InterPro" id="IPR036236">
    <property type="entry name" value="Znf_C2H2_sf"/>
</dbReference>
<dbReference type="KEGG" id="goe:108864282"/>
<name>A0AAJ7L3Z3_9ACAR</name>
<evidence type="ECO:0000256" key="1">
    <source>
        <dbReference type="ARBA" id="ARBA00004123"/>
    </source>
</evidence>
<keyword evidence="4 9" id="KW-0863">Zinc-finger</keyword>
<keyword evidence="5" id="KW-0862">Zinc</keyword>
<evidence type="ECO:0000256" key="9">
    <source>
        <dbReference type="PROSITE-ProRule" id="PRU00042"/>
    </source>
</evidence>
<evidence type="ECO:0000256" key="6">
    <source>
        <dbReference type="ARBA" id="ARBA00023015"/>
    </source>
</evidence>
<evidence type="ECO:0000256" key="3">
    <source>
        <dbReference type="ARBA" id="ARBA00022737"/>
    </source>
</evidence>
<evidence type="ECO:0000313" key="13">
    <source>
        <dbReference type="RefSeq" id="XP_018495089.1"/>
    </source>
</evidence>
<dbReference type="PROSITE" id="PS50157">
    <property type="entry name" value="ZINC_FINGER_C2H2_2"/>
    <property type="match status" value="2"/>
</dbReference>
<keyword evidence="12" id="KW-1185">Reference proteome</keyword>
<evidence type="ECO:0000256" key="7">
    <source>
        <dbReference type="ARBA" id="ARBA00023163"/>
    </source>
</evidence>
<dbReference type="SMART" id="SM00355">
    <property type="entry name" value="ZnF_C2H2"/>
    <property type="match status" value="2"/>
</dbReference>
<dbReference type="Proteomes" id="UP000694867">
    <property type="component" value="Unplaced"/>
</dbReference>
<dbReference type="PANTHER" id="PTHR23235">
    <property type="entry name" value="KRUEPPEL-LIKE TRANSCRIPTION FACTOR"/>
    <property type="match status" value="1"/>
</dbReference>
<comment type="subcellular location">
    <subcellularLocation>
        <location evidence="1">Nucleus</location>
    </subcellularLocation>
</comment>
<dbReference type="InterPro" id="IPR013087">
    <property type="entry name" value="Znf_C2H2_type"/>
</dbReference>
<dbReference type="SUPFAM" id="SSF57667">
    <property type="entry name" value="beta-beta-alpha zinc fingers"/>
    <property type="match status" value="1"/>
</dbReference>
<organism evidence="12 13">
    <name type="scientific">Galendromus occidentalis</name>
    <name type="common">western predatory mite</name>
    <dbReference type="NCBI Taxonomy" id="34638"/>
    <lineage>
        <taxon>Eukaryota</taxon>
        <taxon>Metazoa</taxon>
        <taxon>Ecdysozoa</taxon>
        <taxon>Arthropoda</taxon>
        <taxon>Chelicerata</taxon>
        <taxon>Arachnida</taxon>
        <taxon>Acari</taxon>
        <taxon>Parasitiformes</taxon>
        <taxon>Mesostigmata</taxon>
        <taxon>Gamasina</taxon>
        <taxon>Phytoseioidea</taxon>
        <taxon>Phytoseiidae</taxon>
        <taxon>Typhlodrominae</taxon>
        <taxon>Galendromus</taxon>
    </lineage>
</organism>
<keyword evidence="7" id="KW-0804">Transcription</keyword>
<keyword evidence="3" id="KW-0677">Repeat</keyword>
<dbReference type="AlphaFoldDB" id="A0AAJ7L3Z3"/>
<feature type="domain" description="C2H2-type" evidence="11">
    <location>
        <begin position="191"/>
        <end position="218"/>
    </location>
</feature>
<dbReference type="GO" id="GO:0005634">
    <property type="term" value="C:nucleus"/>
    <property type="evidence" value="ECO:0007669"/>
    <property type="project" value="UniProtKB-SubCell"/>
</dbReference>
<evidence type="ECO:0000256" key="5">
    <source>
        <dbReference type="ARBA" id="ARBA00022833"/>
    </source>
</evidence>
<proteinExistence type="predicted"/>
<evidence type="ECO:0000256" key="4">
    <source>
        <dbReference type="ARBA" id="ARBA00022771"/>
    </source>
</evidence>
<keyword evidence="8" id="KW-0539">Nucleus</keyword>
<evidence type="ECO:0000256" key="10">
    <source>
        <dbReference type="SAM" id="MobiDB-lite"/>
    </source>
</evidence>
<evidence type="ECO:0000259" key="11">
    <source>
        <dbReference type="PROSITE" id="PS50157"/>
    </source>
</evidence>